<dbReference type="Gene3D" id="3.40.50.1000">
    <property type="entry name" value="HAD superfamily/HAD-like"/>
    <property type="match status" value="2"/>
</dbReference>
<evidence type="ECO:0000256" key="2">
    <source>
        <dbReference type="ARBA" id="ARBA00022801"/>
    </source>
</evidence>
<dbReference type="Pfam" id="PF13344">
    <property type="entry name" value="Hydrolase_6"/>
    <property type="match status" value="1"/>
</dbReference>
<dbReference type="Proteomes" id="UP000239352">
    <property type="component" value="Unassembled WGS sequence"/>
</dbReference>
<evidence type="ECO:0000256" key="1">
    <source>
        <dbReference type="ARBA" id="ARBA00005582"/>
    </source>
</evidence>
<name>A0A2T0GWP1_ACTMO</name>
<dbReference type="Gene3D" id="3.90.79.10">
    <property type="entry name" value="Nucleoside Triphosphate Pyrophosphohydrolase"/>
    <property type="match status" value="1"/>
</dbReference>
<dbReference type="InParanoid" id="A0A2T0GWP1"/>
<comment type="similarity">
    <text evidence="1">Belongs to the Nudix hydrolase family.</text>
</comment>
<dbReference type="PROSITE" id="PS51462">
    <property type="entry name" value="NUDIX"/>
    <property type="match status" value="1"/>
</dbReference>
<dbReference type="PRINTS" id="PR00502">
    <property type="entry name" value="NUDIXFAMILY"/>
</dbReference>
<feature type="domain" description="Nudix hydrolase" evidence="3">
    <location>
        <begin position="264"/>
        <end position="397"/>
    </location>
</feature>
<dbReference type="InterPro" id="IPR000086">
    <property type="entry name" value="NUDIX_hydrolase_dom"/>
</dbReference>
<proteinExistence type="inferred from homology"/>
<evidence type="ECO:0000313" key="5">
    <source>
        <dbReference type="Proteomes" id="UP000239352"/>
    </source>
</evidence>
<dbReference type="InterPro" id="IPR020476">
    <property type="entry name" value="Nudix_hydrolase"/>
</dbReference>
<dbReference type="InterPro" id="IPR015797">
    <property type="entry name" value="NUDIX_hydrolase-like_dom_sf"/>
</dbReference>
<dbReference type="PROSITE" id="PS00893">
    <property type="entry name" value="NUDIX_BOX"/>
    <property type="match status" value="1"/>
</dbReference>
<dbReference type="GO" id="GO:0016791">
    <property type="term" value="F:phosphatase activity"/>
    <property type="evidence" value="ECO:0007669"/>
    <property type="project" value="TreeGrafter"/>
</dbReference>
<sequence>MDLDGVVRLGDAPLPGAVETLARLRAAGKELRLLTNDPRPTRHELLRRLAELGVEFVLDEIVTCGWATAARLRAAGCESVFVLGSAGLTTELRHMGIAVVTSPSEPAEAVVVGCDENLTYSDLDEAVGRIRRGAWFVATNADTSFPGPTGPRPATGAVLAAVEAAADRGPHVVGKPHPPMFRAAVEGLSEGSQAVVVGDSPHSDVLGAHQQGLRAILVSTEPVDFPSRRDFRIPDARIADLSGLLDPEVVIRRWQHPEFSWPDTVRAGVAAVVFDEAGDVLLQRRADNGMWGLPSGHVEPAETVEEAVTREVFEETGLRVRVTGLIGVYSEPESQSFVYPSGRVSHFVTSCFRCRVVEGTPGAHGAETLEAAFFSPDALPTGLLPMHPRWLDDARVGRWAAHIR</sequence>
<dbReference type="InterPro" id="IPR006357">
    <property type="entry name" value="HAD-SF_hydro_IIA"/>
</dbReference>
<dbReference type="PANTHER" id="PTHR19288:SF46">
    <property type="entry name" value="HALOACID DEHALOGENASE-LIKE HYDROLASE DOMAIN-CONTAINING PROTEIN 2"/>
    <property type="match status" value="1"/>
</dbReference>
<dbReference type="NCBIfam" id="TIGR01460">
    <property type="entry name" value="HAD-SF-IIA"/>
    <property type="match status" value="1"/>
</dbReference>
<dbReference type="AlphaFoldDB" id="A0A2T0GWP1"/>
<dbReference type="PANTHER" id="PTHR19288">
    <property type="entry name" value="4-NITROPHENYLPHOSPHATASE-RELATED"/>
    <property type="match status" value="1"/>
</dbReference>
<dbReference type="InterPro" id="IPR036412">
    <property type="entry name" value="HAD-like_sf"/>
</dbReference>
<dbReference type="STRING" id="1050202.GCA_000384035_01435"/>
<dbReference type="Pfam" id="PF00293">
    <property type="entry name" value="NUDIX"/>
    <property type="match status" value="1"/>
</dbReference>
<protein>
    <recommendedName>
        <fullName evidence="3">Nudix hydrolase domain-containing protein</fullName>
    </recommendedName>
</protein>
<dbReference type="InterPro" id="IPR023214">
    <property type="entry name" value="HAD_sf"/>
</dbReference>
<evidence type="ECO:0000313" key="4">
    <source>
        <dbReference type="EMBL" id="PRW63530.1"/>
    </source>
</evidence>
<comment type="caution">
    <text evidence="4">The sequence shown here is derived from an EMBL/GenBank/DDBJ whole genome shotgun (WGS) entry which is preliminary data.</text>
</comment>
<dbReference type="EMBL" id="PVSR01000013">
    <property type="protein sequence ID" value="PRW63530.1"/>
    <property type="molecule type" value="Genomic_DNA"/>
</dbReference>
<dbReference type="GO" id="GO:0005737">
    <property type="term" value="C:cytoplasm"/>
    <property type="evidence" value="ECO:0007669"/>
    <property type="project" value="TreeGrafter"/>
</dbReference>
<gene>
    <name evidence="4" type="ORF">CEP50_10055</name>
</gene>
<accession>A0A2T0GWP1</accession>
<organism evidence="4 5">
    <name type="scientific">Actinopolyspora mortivallis</name>
    <dbReference type="NCBI Taxonomy" id="33906"/>
    <lineage>
        <taxon>Bacteria</taxon>
        <taxon>Bacillati</taxon>
        <taxon>Actinomycetota</taxon>
        <taxon>Actinomycetes</taxon>
        <taxon>Actinopolysporales</taxon>
        <taxon>Actinopolysporaceae</taxon>
        <taxon>Actinopolyspora</taxon>
    </lineage>
</organism>
<evidence type="ECO:0000259" key="3">
    <source>
        <dbReference type="PROSITE" id="PS51462"/>
    </source>
</evidence>
<dbReference type="SUPFAM" id="SSF56784">
    <property type="entry name" value="HAD-like"/>
    <property type="match status" value="1"/>
</dbReference>
<keyword evidence="2" id="KW-0378">Hydrolase</keyword>
<keyword evidence="5" id="KW-1185">Reference proteome</keyword>
<reference evidence="4 5" key="1">
    <citation type="submission" date="2018-03" db="EMBL/GenBank/DDBJ databases">
        <title>Actinopolyspora mortivallis from Sahara, screening for active biomolecules.</title>
        <authorList>
            <person name="Selama O."/>
            <person name="Wellington E.M.H."/>
            <person name="Hacene H."/>
        </authorList>
    </citation>
    <scope>NUCLEOTIDE SEQUENCE [LARGE SCALE GENOMIC DNA]</scope>
    <source>
        <strain evidence="4 5">M5A</strain>
    </source>
</reference>
<dbReference type="Pfam" id="PF13242">
    <property type="entry name" value="Hydrolase_like"/>
    <property type="match status" value="1"/>
</dbReference>
<dbReference type="InterPro" id="IPR020084">
    <property type="entry name" value="NUDIX_hydrolase_CS"/>
</dbReference>
<dbReference type="SUPFAM" id="SSF55811">
    <property type="entry name" value="Nudix"/>
    <property type="match status" value="1"/>
</dbReference>